<keyword evidence="2" id="KW-0503">Monooxygenase</keyword>
<dbReference type="EMBL" id="CASHTH010001021">
    <property type="protein sequence ID" value="CAI8010221.1"/>
    <property type="molecule type" value="Genomic_DNA"/>
</dbReference>
<dbReference type="Gene3D" id="3.20.20.30">
    <property type="entry name" value="Luciferase-like domain"/>
    <property type="match status" value="1"/>
</dbReference>
<dbReference type="AlphaFoldDB" id="A0AA35RH44"/>
<dbReference type="PANTHER" id="PTHR30137">
    <property type="entry name" value="LUCIFERASE-LIKE MONOOXYGENASE"/>
    <property type="match status" value="1"/>
</dbReference>
<dbReference type="GO" id="GO:0005829">
    <property type="term" value="C:cytosol"/>
    <property type="evidence" value="ECO:0007669"/>
    <property type="project" value="TreeGrafter"/>
</dbReference>
<organism evidence="4 5">
    <name type="scientific">Geodia barretti</name>
    <name type="common">Barrett's horny sponge</name>
    <dbReference type="NCBI Taxonomy" id="519541"/>
    <lineage>
        <taxon>Eukaryota</taxon>
        <taxon>Metazoa</taxon>
        <taxon>Porifera</taxon>
        <taxon>Demospongiae</taxon>
        <taxon>Heteroscleromorpha</taxon>
        <taxon>Tetractinellida</taxon>
        <taxon>Astrophorina</taxon>
        <taxon>Geodiidae</taxon>
        <taxon>Geodia</taxon>
    </lineage>
</organism>
<dbReference type="GO" id="GO:0004497">
    <property type="term" value="F:monooxygenase activity"/>
    <property type="evidence" value="ECO:0007669"/>
    <property type="project" value="UniProtKB-KW"/>
</dbReference>
<evidence type="ECO:0000256" key="2">
    <source>
        <dbReference type="ARBA" id="ARBA00023033"/>
    </source>
</evidence>
<reference evidence="4" key="1">
    <citation type="submission" date="2023-03" db="EMBL/GenBank/DDBJ databases">
        <authorList>
            <person name="Steffen K."/>
            <person name="Cardenas P."/>
        </authorList>
    </citation>
    <scope>NUCLEOTIDE SEQUENCE</scope>
</reference>
<evidence type="ECO:0000256" key="1">
    <source>
        <dbReference type="ARBA" id="ARBA00023002"/>
    </source>
</evidence>
<dbReference type="Proteomes" id="UP001174909">
    <property type="component" value="Unassembled WGS sequence"/>
</dbReference>
<evidence type="ECO:0000313" key="5">
    <source>
        <dbReference type="Proteomes" id="UP001174909"/>
    </source>
</evidence>
<feature type="domain" description="Luciferase-like" evidence="3">
    <location>
        <begin position="1"/>
        <end position="304"/>
    </location>
</feature>
<dbReference type="InterPro" id="IPR011251">
    <property type="entry name" value="Luciferase-like_dom"/>
</dbReference>
<dbReference type="GO" id="GO:0016705">
    <property type="term" value="F:oxidoreductase activity, acting on paired donors, with incorporation or reduction of molecular oxygen"/>
    <property type="evidence" value="ECO:0007669"/>
    <property type="project" value="InterPro"/>
</dbReference>
<evidence type="ECO:0000313" key="4">
    <source>
        <dbReference type="EMBL" id="CAI8010221.1"/>
    </source>
</evidence>
<keyword evidence="1" id="KW-0560">Oxidoreductase</keyword>
<sequence>MNFGMFTDFHVRADMSQAEAFEESFSQVAEVEQMGMDSVWLAEHHFTPDRSVLASPLIIASAIAARTSTLRVGLAVQVLPLTNPLRVAEEAATVDHISKGRFDFGIGRSGLTKYYQGYNIPYSESRGRFFEALQVIMKAWKGGSFSHQGDFYSYDDVQVVPQPFQQPYPPTRIAVASEDTFPIVGKLGHPIFISATTGIPVLKERLKLYRTARQEAGFEWPGEVTLRIPAYVAETTAKAQADPKNSAIHAIQYAATELIKTAASEEGVERLRRMANIPYEEILRQRVMFGTPAEVTERLEEYRDELDISGVVLETNYGGQIPNDRVMASVRMLTENVVPRFK</sequence>
<dbReference type="PANTHER" id="PTHR30137:SF8">
    <property type="entry name" value="BLR5498 PROTEIN"/>
    <property type="match status" value="1"/>
</dbReference>
<comment type="caution">
    <text evidence="4">The sequence shown here is derived from an EMBL/GenBank/DDBJ whole genome shotgun (WGS) entry which is preliminary data.</text>
</comment>
<gene>
    <name evidence="4" type="ORF">GBAR_LOCUS6750</name>
</gene>
<dbReference type="Pfam" id="PF00296">
    <property type="entry name" value="Bac_luciferase"/>
    <property type="match status" value="1"/>
</dbReference>
<accession>A0AA35RH44</accession>
<protein>
    <submittedName>
        <fullName evidence="4">Uncharacterized protein y4wF</fullName>
    </submittedName>
</protein>
<dbReference type="InterPro" id="IPR036661">
    <property type="entry name" value="Luciferase-like_sf"/>
</dbReference>
<proteinExistence type="predicted"/>
<evidence type="ECO:0000259" key="3">
    <source>
        <dbReference type="Pfam" id="PF00296"/>
    </source>
</evidence>
<keyword evidence="5" id="KW-1185">Reference proteome</keyword>
<dbReference type="InterPro" id="IPR050766">
    <property type="entry name" value="Bact_Lucif_Oxidored"/>
</dbReference>
<dbReference type="SUPFAM" id="SSF51679">
    <property type="entry name" value="Bacterial luciferase-like"/>
    <property type="match status" value="1"/>
</dbReference>
<name>A0AA35RH44_GEOBA</name>